<keyword evidence="3" id="KW-1185">Reference proteome</keyword>
<reference evidence="3" key="1">
    <citation type="journal article" date="2005" name="Nature">
        <title>Sequencing of Aspergillus nidulans and comparative analysis with A. fumigatus and A. oryzae.</title>
        <authorList>
            <person name="Galagan J.E."/>
            <person name="Calvo S.E."/>
            <person name="Cuomo C."/>
            <person name="Ma L.J."/>
            <person name="Wortman J.R."/>
            <person name="Batzoglou S."/>
            <person name="Lee S.I."/>
            <person name="Basturkmen M."/>
            <person name="Spevak C.C."/>
            <person name="Clutterbuck J."/>
            <person name="Kapitonov V."/>
            <person name="Jurka J."/>
            <person name="Scazzocchio C."/>
            <person name="Farman M."/>
            <person name="Butler J."/>
            <person name="Purcell S."/>
            <person name="Harris S."/>
            <person name="Braus G.H."/>
            <person name="Draht O."/>
            <person name="Busch S."/>
            <person name="D'Enfert C."/>
            <person name="Bouchier C."/>
            <person name="Goldman G.H."/>
            <person name="Bell-Pedersen D."/>
            <person name="Griffiths-Jones S."/>
            <person name="Doonan J.H."/>
            <person name="Yu J."/>
            <person name="Vienken K."/>
            <person name="Pain A."/>
            <person name="Freitag M."/>
            <person name="Selker E.U."/>
            <person name="Archer D.B."/>
            <person name="Penalva M.A."/>
            <person name="Oakley B.R."/>
            <person name="Momany M."/>
            <person name="Tanaka T."/>
            <person name="Kumagai T."/>
            <person name="Asai K."/>
            <person name="Machida M."/>
            <person name="Nierman W.C."/>
            <person name="Denning D.W."/>
            <person name="Caddick M."/>
            <person name="Hynes M."/>
            <person name="Paoletti M."/>
            <person name="Fischer R."/>
            <person name="Miller B."/>
            <person name="Dyer P."/>
            <person name="Sachs M.S."/>
            <person name="Osmani S.A."/>
            <person name="Birren B.W."/>
        </authorList>
    </citation>
    <scope>NUCLEOTIDE SEQUENCE [LARGE SCALE GENOMIC DNA]</scope>
    <source>
        <strain evidence="3">FGSC A4 / ATCC 38163 / CBS 112.46 / NRRL 194 / M139</strain>
    </source>
</reference>
<feature type="compositionally biased region" description="Acidic residues" evidence="1">
    <location>
        <begin position="865"/>
        <end position="917"/>
    </location>
</feature>
<evidence type="ECO:0000256" key="1">
    <source>
        <dbReference type="SAM" id="MobiDB-lite"/>
    </source>
</evidence>
<accession>C8VEV0</accession>
<dbReference type="AlphaFoldDB" id="Q5AT03"/>
<dbReference type="GeneID" id="2868727"/>
<gene>
    <name evidence="2" type="ORF">ANIA_08577</name>
</gene>
<dbReference type="OrthoDB" id="4434341at2759"/>
<feature type="region of interest" description="Disordered" evidence="1">
    <location>
        <begin position="864"/>
        <end position="941"/>
    </location>
</feature>
<dbReference type="RefSeq" id="XP_681846.1">
    <property type="nucleotide sequence ID" value="XM_676754.1"/>
</dbReference>
<dbReference type="STRING" id="227321.Q5AT03"/>
<dbReference type="EMBL" id="BN001305">
    <property type="protein sequence ID" value="CBF80838.1"/>
    <property type="molecule type" value="Genomic_DNA"/>
</dbReference>
<dbReference type="eggNOG" id="ENOG502SW3I">
    <property type="taxonomic scope" value="Eukaryota"/>
</dbReference>
<feature type="compositionally biased region" description="Basic and acidic residues" evidence="1">
    <location>
        <begin position="918"/>
        <end position="929"/>
    </location>
</feature>
<dbReference type="OMA" id="TTRMITI"/>
<proteinExistence type="predicted"/>
<reference evidence="3" key="2">
    <citation type="journal article" date="2009" name="Fungal Genet. Biol.">
        <title>The 2008 update of the Aspergillus nidulans genome annotation: a community effort.</title>
        <authorList>
            <person name="Wortman J.R."/>
            <person name="Gilsenan J.M."/>
            <person name="Joardar V."/>
            <person name="Deegan J."/>
            <person name="Clutterbuck J."/>
            <person name="Andersen M.R."/>
            <person name="Archer D."/>
            <person name="Bencina M."/>
            <person name="Braus G."/>
            <person name="Coutinho P."/>
            <person name="von Dohren H."/>
            <person name="Doonan J."/>
            <person name="Driessen A.J."/>
            <person name="Durek P."/>
            <person name="Espeso E."/>
            <person name="Fekete E."/>
            <person name="Flipphi M."/>
            <person name="Estrada C.G."/>
            <person name="Geysens S."/>
            <person name="Goldman G."/>
            <person name="de Groot P.W."/>
            <person name="Hansen K."/>
            <person name="Harris S.D."/>
            <person name="Heinekamp T."/>
            <person name="Helmstaedt K."/>
            <person name="Henrissat B."/>
            <person name="Hofmann G."/>
            <person name="Homan T."/>
            <person name="Horio T."/>
            <person name="Horiuchi H."/>
            <person name="James S."/>
            <person name="Jones M."/>
            <person name="Karaffa L."/>
            <person name="Karanyi Z."/>
            <person name="Kato M."/>
            <person name="Keller N."/>
            <person name="Kelly D.E."/>
            <person name="Kiel J.A."/>
            <person name="Kim J.M."/>
            <person name="van der Klei I.J."/>
            <person name="Klis F.M."/>
            <person name="Kovalchuk A."/>
            <person name="Krasevec N."/>
            <person name="Kubicek C.P."/>
            <person name="Liu B."/>
            <person name="Maccabe A."/>
            <person name="Meyer V."/>
            <person name="Mirabito P."/>
            <person name="Miskei M."/>
            <person name="Mos M."/>
            <person name="Mullins J."/>
            <person name="Nelson D.R."/>
            <person name="Nielsen J."/>
            <person name="Oakley B.R."/>
            <person name="Osmani S.A."/>
            <person name="Pakula T."/>
            <person name="Paszewski A."/>
            <person name="Paulsen I."/>
            <person name="Pilsyk S."/>
            <person name="Pocsi I."/>
            <person name="Punt P.J."/>
            <person name="Ram A.F."/>
            <person name="Ren Q."/>
            <person name="Robellet X."/>
            <person name="Robson G."/>
            <person name="Seiboth B."/>
            <person name="van Solingen P."/>
            <person name="Specht T."/>
            <person name="Sun J."/>
            <person name="Taheri-Talesh N."/>
            <person name="Takeshita N."/>
            <person name="Ussery D."/>
            <person name="vanKuyk P.A."/>
            <person name="Visser H."/>
            <person name="van de Vondervoort P.J."/>
            <person name="de Vries R.P."/>
            <person name="Walton J."/>
            <person name="Xiang X."/>
            <person name="Xiong Y."/>
            <person name="Zeng A.P."/>
            <person name="Brandt B.W."/>
            <person name="Cornell M.J."/>
            <person name="van den Hondel C.A."/>
            <person name="Visser J."/>
            <person name="Oliver S.G."/>
            <person name="Turner G."/>
        </authorList>
    </citation>
    <scope>GENOME REANNOTATION</scope>
    <source>
        <strain evidence="3">FGSC A4 / ATCC 38163 / CBS 112.46 / NRRL 194 / M139</strain>
    </source>
</reference>
<dbReference type="Proteomes" id="UP000000560">
    <property type="component" value="Chromosome V"/>
</dbReference>
<protein>
    <submittedName>
        <fullName evidence="2">Uncharacterized protein</fullName>
    </submittedName>
</protein>
<organism evidence="2 3">
    <name type="scientific">Emericella nidulans (strain FGSC A4 / ATCC 38163 / CBS 112.46 / NRRL 194 / M139)</name>
    <name type="common">Aspergillus nidulans</name>
    <dbReference type="NCBI Taxonomy" id="227321"/>
    <lineage>
        <taxon>Eukaryota</taxon>
        <taxon>Fungi</taxon>
        <taxon>Dikarya</taxon>
        <taxon>Ascomycota</taxon>
        <taxon>Pezizomycotina</taxon>
        <taxon>Eurotiomycetes</taxon>
        <taxon>Eurotiomycetidae</taxon>
        <taxon>Eurotiales</taxon>
        <taxon>Aspergillaceae</taxon>
        <taxon>Aspergillus</taxon>
        <taxon>Aspergillus subgen. Nidulantes</taxon>
    </lineage>
</organism>
<evidence type="ECO:0000313" key="3">
    <source>
        <dbReference type="Proteomes" id="UP000000560"/>
    </source>
</evidence>
<sequence length="941" mass="106878">MAGKRKASGADSAPPSSKKPKQARGKGKKVEEPTETAPTTGVIVEDTINQALETAFLGTVLLDVRCLSIQWENQKRNRELQPSLVARLKDAFKNGIKRYAIEDHLKATTTNASFERLLEINFPLSEQKRDSELAYLRSRAATHSGLKSTMLHVKTVSPATPLTLRNGQHRVQALVELCDEQKQLAASGAFDDSGNPIGPPGDDDYLWAVDLYDSSQLKPDTLNALISNCDVVRKTNSEGYNALNIITYIEQLDDEERAERLKASNFKQWLNNVFGVNLTYTTRMITILKDKTLSKMIRLYCGTRYGENSFNWSLMARIQAGKQTEMWKQEFQKFFKFCSTIFGAKHQNLIVYNDWKMILALDQGRPLSQLRLLFFPKREDYWTEFTNGSVQRRKQPFPISSDYSSKLELPKLESPIVIQNQEFANRRPGFLVNLSDASYKDVFRHLHAHQNLYCPTWNNWVDLEKNVSSVVSKFLFLDEDDSAPSSETPEHKAWEFLQNLWELVRNENLWQDPNLQTFLNVPESTLGDNLEIDEENTPKKGQKMRNAEESRQQYLRRFQYVHWIQVVKLVIDARPDCLQGIMSEFNDINRLTAAYEPYTPWGDIFCKMNFSQNKMLQKTPCLNSMVIRSDIALQGDILGAIVHYRHLKQQMILTCEWGWKKPARKNPARPLVLIASPAEYETAVEVLQELAMLLAKFGYETDIDNWNEDLQSFTINRSNRTEPLQDRPAKKGFLTARPPKYVNLEDEARAMVKALQTSIVKNRLERPLPAKTLRLLKKSLSNVDLITSVEEQPVEKILRSDGTLLDGDDYVEFRSLIRKLHVKLQEILDAEDTDQLKNWRLEYRKVHSDFDVACSDELSGKILDDYSDLDEDGDGEDGDGEDGDGEDGDGEDGDGEDGDGEDGDGEDGDGEDGDGEDGDGKGGDSKDGDGEGGDQFSLTPR</sequence>
<dbReference type="InParanoid" id="Q5AT03"/>
<evidence type="ECO:0000313" key="2">
    <source>
        <dbReference type="EMBL" id="CBF80838.1"/>
    </source>
</evidence>
<accession>Q5AT03</accession>
<feature type="compositionally biased region" description="Basic residues" evidence="1">
    <location>
        <begin position="18"/>
        <end position="27"/>
    </location>
</feature>
<feature type="region of interest" description="Disordered" evidence="1">
    <location>
        <begin position="1"/>
        <end position="38"/>
    </location>
</feature>
<dbReference type="KEGG" id="ani:ANIA_08577"/>
<dbReference type="HOGENOM" id="CLU_362068_0_0_1"/>
<name>Q5AT03_EMENI</name>